<dbReference type="RefSeq" id="WP_161157379.1">
    <property type="nucleotide sequence ID" value="NZ_WEKT01000040.1"/>
</dbReference>
<accession>A0A7X4RW67</accession>
<keyword evidence="7" id="KW-0406">Ion transport</keyword>
<keyword evidence="10 18" id="KW-0675">Receptor</keyword>
<evidence type="ECO:0000256" key="14">
    <source>
        <dbReference type="RuleBase" id="RU003357"/>
    </source>
</evidence>
<dbReference type="Gene3D" id="2.40.170.20">
    <property type="entry name" value="TonB-dependent receptor, beta-barrel domain"/>
    <property type="match status" value="1"/>
</dbReference>
<keyword evidence="11 12" id="KW-0998">Cell outer membrane</keyword>
<evidence type="ECO:0000313" key="19">
    <source>
        <dbReference type="Proteomes" id="UP000462621"/>
    </source>
</evidence>
<dbReference type="Pfam" id="PF07715">
    <property type="entry name" value="Plug"/>
    <property type="match status" value="1"/>
</dbReference>
<name>A0A7X4RW67_9VIBR</name>
<evidence type="ECO:0000256" key="4">
    <source>
        <dbReference type="ARBA" id="ARBA00022452"/>
    </source>
</evidence>
<evidence type="ECO:0000256" key="3">
    <source>
        <dbReference type="ARBA" id="ARBA00022448"/>
    </source>
</evidence>
<comment type="subcellular location">
    <subcellularLocation>
        <location evidence="1 12">Cell outer membrane</location>
        <topology evidence="1 12">Multi-pass membrane protein</topology>
    </subcellularLocation>
</comment>
<keyword evidence="5 12" id="KW-0812">Transmembrane</keyword>
<proteinExistence type="inferred from homology"/>
<keyword evidence="19" id="KW-1185">Reference proteome</keyword>
<evidence type="ECO:0000256" key="12">
    <source>
        <dbReference type="PROSITE-ProRule" id="PRU01360"/>
    </source>
</evidence>
<keyword evidence="3 12" id="KW-0813">Transport</keyword>
<feature type="signal peptide" evidence="15">
    <location>
        <begin position="1"/>
        <end position="27"/>
    </location>
</feature>
<dbReference type="PROSITE" id="PS52016">
    <property type="entry name" value="TONB_DEPENDENT_REC_3"/>
    <property type="match status" value="1"/>
</dbReference>
<dbReference type="AlphaFoldDB" id="A0A7X4RW67"/>
<evidence type="ECO:0000256" key="1">
    <source>
        <dbReference type="ARBA" id="ARBA00004571"/>
    </source>
</evidence>
<dbReference type="PANTHER" id="PTHR32552">
    <property type="entry name" value="FERRICHROME IRON RECEPTOR-RELATED"/>
    <property type="match status" value="1"/>
</dbReference>
<dbReference type="GO" id="GO:0038023">
    <property type="term" value="F:signaling receptor activity"/>
    <property type="evidence" value="ECO:0007669"/>
    <property type="project" value="InterPro"/>
</dbReference>
<feature type="domain" description="TonB-dependent receptor-like beta-barrel" evidence="16">
    <location>
        <begin position="254"/>
        <end position="675"/>
    </location>
</feature>
<keyword evidence="4 12" id="KW-1134">Transmembrane beta strand</keyword>
<dbReference type="InterPro" id="IPR000531">
    <property type="entry name" value="Beta-barrel_TonB"/>
</dbReference>
<evidence type="ECO:0000256" key="6">
    <source>
        <dbReference type="ARBA" id="ARBA00022729"/>
    </source>
</evidence>
<protein>
    <submittedName>
        <fullName evidence="18">TonB-dependent siderophore receptor</fullName>
    </submittedName>
</protein>
<dbReference type="InterPro" id="IPR039426">
    <property type="entry name" value="TonB-dep_rcpt-like"/>
</dbReference>
<feature type="short sequence motif" description="TonB box" evidence="13">
    <location>
        <begin position="41"/>
        <end position="47"/>
    </location>
</feature>
<evidence type="ECO:0000256" key="13">
    <source>
        <dbReference type="PROSITE-ProRule" id="PRU10143"/>
    </source>
</evidence>
<dbReference type="GO" id="GO:0009279">
    <property type="term" value="C:cell outer membrane"/>
    <property type="evidence" value="ECO:0007669"/>
    <property type="project" value="UniProtKB-SubCell"/>
</dbReference>
<dbReference type="PANTHER" id="PTHR32552:SF74">
    <property type="entry name" value="HYDROXAMATE SIDEROPHORE RECEPTOR FHUE"/>
    <property type="match status" value="1"/>
</dbReference>
<evidence type="ECO:0000256" key="11">
    <source>
        <dbReference type="ARBA" id="ARBA00023237"/>
    </source>
</evidence>
<dbReference type="NCBIfam" id="TIGR01783">
    <property type="entry name" value="TonB-siderophor"/>
    <property type="match status" value="1"/>
</dbReference>
<sequence>MNKNKIIIKGLCLSIVTTVSMNQYALANDSTPSNDDKAQDTIVVTGQYTADEPVDSAVGLGLRDNEIPQSVSVMTEQRIQDQNLNTIKDVVDNSIGLSTIPADTERNTFISRGFEVSNYMVDSVPQPLGDLGGSIGQSIIDLSTYNRIEVVRGATGLMTGAGNPAAAINFSRKHADSSDFTGYVNVKTGSWDQRELSTDLSNGLNEEGTVRGRVVAKYHKNNSFMDRYSKETSVLYGVVDADITEDTLIRVGAGMQNNNAPGATWGGLNAFDSDGNKIDWSRSKSMAANWSYYNTDSTYYFTNLEHHLDNGWLFKADYNHTQYKQHSQLLYVGGIVDTSDEGASLGTYALKSRSENNIDSYDMQLNGDFQLLGQTHEFVTGLLYSEQTLKRYYGYGASGSEFGQSLYDYDGDYATTFANPSLTADYTTREFGFYAAARFHLTEDLKWIIGGRVSNWNRDGLGTSDYGKDGKVTSYTGLLYDITPQHRAYVSYAEIFSPQDKYDADDNLVSPLEGHNYEVGLKSALLDNTLHTTIALFRTEQDNYAEATGSYTSSGNYIYEEKDMTSKGFELEATGQITEGLKISAGYTQYKAHDTNGDDVSTTYPKKQFKVFTTYNFVSLLPELTVGGGVNWQSKIYQDDTSGNRTEQSNYAVVNLMSRYDITKKTNIQLNINNLFDKTYYSSVYADGYNYGDPMNFTLSVQHNF</sequence>
<dbReference type="GO" id="GO:0015891">
    <property type="term" value="P:siderophore transport"/>
    <property type="evidence" value="ECO:0007669"/>
    <property type="project" value="InterPro"/>
</dbReference>
<dbReference type="CDD" id="cd01347">
    <property type="entry name" value="ligand_gated_channel"/>
    <property type="match status" value="1"/>
</dbReference>
<dbReference type="SUPFAM" id="SSF56935">
    <property type="entry name" value="Porins"/>
    <property type="match status" value="1"/>
</dbReference>
<dbReference type="Proteomes" id="UP000462621">
    <property type="component" value="Unassembled WGS sequence"/>
</dbReference>
<keyword evidence="6 15" id="KW-0732">Signal</keyword>
<evidence type="ECO:0000256" key="9">
    <source>
        <dbReference type="ARBA" id="ARBA00023136"/>
    </source>
</evidence>
<reference evidence="18 19" key="1">
    <citation type="submission" date="2019-10" db="EMBL/GenBank/DDBJ databases">
        <title>Vibrio sp. nov. isolated from a shrimp pond.</title>
        <authorList>
            <person name="Gomez-Gil B."/>
            <person name="Enciso-Ibarra J."/>
            <person name="Enciso-Ibarra K."/>
            <person name="Bolan-Mejia C."/>
        </authorList>
    </citation>
    <scope>NUCLEOTIDE SEQUENCE [LARGE SCALE GENOMIC DNA]</scope>
    <source>
        <strain evidence="18 19">CAIM 722</strain>
    </source>
</reference>
<evidence type="ECO:0000256" key="2">
    <source>
        <dbReference type="ARBA" id="ARBA00009810"/>
    </source>
</evidence>
<dbReference type="InterPro" id="IPR036942">
    <property type="entry name" value="Beta-barrel_TonB_sf"/>
</dbReference>
<organism evidence="18 19">
    <name type="scientific">Vibrio eleionomae</name>
    <dbReference type="NCBI Taxonomy" id="2653505"/>
    <lineage>
        <taxon>Bacteria</taxon>
        <taxon>Pseudomonadati</taxon>
        <taxon>Pseudomonadota</taxon>
        <taxon>Gammaproteobacteria</taxon>
        <taxon>Vibrionales</taxon>
        <taxon>Vibrionaceae</taxon>
        <taxon>Vibrio</taxon>
    </lineage>
</organism>
<evidence type="ECO:0000259" key="16">
    <source>
        <dbReference type="Pfam" id="PF00593"/>
    </source>
</evidence>
<evidence type="ECO:0000256" key="15">
    <source>
        <dbReference type="SAM" id="SignalP"/>
    </source>
</evidence>
<evidence type="ECO:0000313" key="18">
    <source>
        <dbReference type="EMBL" id="MZI94899.1"/>
    </source>
</evidence>
<comment type="similarity">
    <text evidence="2 12 14">Belongs to the TonB-dependent receptor family.</text>
</comment>
<evidence type="ECO:0000256" key="7">
    <source>
        <dbReference type="ARBA" id="ARBA00023065"/>
    </source>
</evidence>
<dbReference type="InterPro" id="IPR012910">
    <property type="entry name" value="Plug_dom"/>
</dbReference>
<dbReference type="InterPro" id="IPR010105">
    <property type="entry name" value="TonB_sidphr_rcpt"/>
</dbReference>
<dbReference type="EMBL" id="WEKT01000040">
    <property type="protein sequence ID" value="MZI94899.1"/>
    <property type="molecule type" value="Genomic_DNA"/>
</dbReference>
<dbReference type="PROSITE" id="PS00430">
    <property type="entry name" value="TONB_DEPENDENT_REC_1"/>
    <property type="match status" value="1"/>
</dbReference>
<evidence type="ECO:0000256" key="5">
    <source>
        <dbReference type="ARBA" id="ARBA00022692"/>
    </source>
</evidence>
<feature type="chain" id="PRO_5031216459" evidence="15">
    <location>
        <begin position="28"/>
        <end position="705"/>
    </location>
</feature>
<gene>
    <name evidence="18" type="ORF">F9817_17115</name>
</gene>
<keyword evidence="8 13" id="KW-0798">TonB box</keyword>
<dbReference type="Gene3D" id="2.170.130.10">
    <property type="entry name" value="TonB-dependent receptor, plug domain"/>
    <property type="match status" value="1"/>
</dbReference>
<evidence type="ECO:0000259" key="17">
    <source>
        <dbReference type="Pfam" id="PF07715"/>
    </source>
</evidence>
<dbReference type="Pfam" id="PF00593">
    <property type="entry name" value="TonB_dep_Rec_b-barrel"/>
    <property type="match status" value="1"/>
</dbReference>
<dbReference type="InterPro" id="IPR037066">
    <property type="entry name" value="Plug_dom_sf"/>
</dbReference>
<evidence type="ECO:0000256" key="10">
    <source>
        <dbReference type="ARBA" id="ARBA00023170"/>
    </source>
</evidence>
<keyword evidence="9 12" id="KW-0472">Membrane</keyword>
<feature type="domain" description="TonB-dependent receptor plug" evidence="17">
    <location>
        <begin position="65"/>
        <end position="166"/>
    </location>
</feature>
<comment type="caution">
    <text evidence="18">The sequence shown here is derived from an EMBL/GenBank/DDBJ whole genome shotgun (WGS) entry which is preliminary data.</text>
</comment>
<dbReference type="InterPro" id="IPR010916">
    <property type="entry name" value="TonB_box_CS"/>
</dbReference>
<evidence type="ECO:0000256" key="8">
    <source>
        <dbReference type="ARBA" id="ARBA00023077"/>
    </source>
</evidence>
<dbReference type="GO" id="GO:0015344">
    <property type="term" value="F:siderophore uptake transmembrane transporter activity"/>
    <property type="evidence" value="ECO:0007669"/>
    <property type="project" value="TreeGrafter"/>
</dbReference>